<dbReference type="SMART" id="SM00530">
    <property type="entry name" value="HTH_XRE"/>
    <property type="match status" value="1"/>
</dbReference>
<dbReference type="InterPro" id="IPR050807">
    <property type="entry name" value="TransReg_Diox_bact_type"/>
</dbReference>
<sequence length="121" mass="14052">MNNLLIGRLIKELRIKKKLSMVQFAKKVQLSQPSLSRIENGNQELSLSALSKICFELDTSLTEFFQQLEVSNSFQEIVLNKNENNQEHMAEELETKLIEMITELSLEQKKALYTLLFPYSK</sequence>
<dbReference type="PANTHER" id="PTHR46797:SF1">
    <property type="entry name" value="METHYLPHOSPHONATE SYNTHASE"/>
    <property type="match status" value="1"/>
</dbReference>
<gene>
    <name evidence="3" type="ORF">N7Z68_12105</name>
</gene>
<dbReference type="PANTHER" id="PTHR46797">
    <property type="entry name" value="HTH-TYPE TRANSCRIPTIONAL REGULATOR"/>
    <property type="match status" value="1"/>
</dbReference>
<evidence type="ECO:0000313" key="4">
    <source>
        <dbReference type="Proteomes" id="UP001148125"/>
    </source>
</evidence>
<accession>A0ABT5VF94</accession>
<reference evidence="3" key="1">
    <citation type="submission" date="2024-05" db="EMBL/GenBank/DDBJ databases">
        <title>Alkalihalobacillus sp. strain MEB203 novel alkaliphilic bacterium from Lonar Lake, India.</title>
        <authorList>
            <person name="Joshi A."/>
            <person name="Thite S."/>
            <person name="Mengade P."/>
        </authorList>
    </citation>
    <scope>NUCLEOTIDE SEQUENCE</scope>
    <source>
        <strain evidence="3">MEB 203</strain>
    </source>
</reference>
<name>A0ABT5VF94_9BACI</name>
<protein>
    <submittedName>
        <fullName evidence="3">Helix-turn-helix domain-containing protein</fullName>
    </submittedName>
</protein>
<dbReference type="InterPro" id="IPR010982">
    <property type="entry name" value="Lambda_DNA-bd_dom_sf"/>
</dbReference>
<dbReference type="InterPro" id="IPR001387">
    <property type="entry name" value="Cro/C1-type_HTH"/>
</dbReference>
<evidence type="ECO:0000259" key="2">
    <source>
        <dbReference type="PROSITE" id="PS50943"/>
    </source>
</evidence>
<dbReference type="CDD" id="cd00093">
    <property type="entry name" value="HTH_XRE"/>
    <property type="match status" value="1"/>
</dbReference>
<dbReference type="Pfam" id="PF01381">
    <property type="entry name" value="HTH_3"/>
    <property type="match status" value="1"/>
</dbReference>
<keyword evidence="4" id="KW-1185">Reference proteome</keyword>
<dbReference type="Gene3D" id="1.10.260.40">
    <property type="entry name" value="lambda repressor-like DNA-binding domains"/>
    <property type="match status" value="1"/>
</dbReference>
<evidence type="ECO:0000256" key="1">
    <source>
        <dbReference type="ARBA" id="ARBA00023125"/>
    </source>
</evidence>
<dbReference type="PROSITE" id="PS50943">
    <property type="entry name" value="HTH_CROC1"/>
    <property type="match status" value="1"/>
</dbReference>
<dbReference type="EMBL" id="JAOTPO010000007">
    <property type="protein sequence ID" value="MDE5414126.1"/>
    <property type="molecule type" value="Genomic_DNA"/>
</dbReference>
<feature type="domain" description="HTH cro/C1-type" evidence="2">
    <location>
        <begin position="10"/>
        <end position="64"/>
    </location>
</feature>
<comment type="caution">
    <text evidence="3">The sequence shown here is derived from an EMBL/GenBank/DDBJ whole genome shotgun (WGS) entry which is preliminary data.</text>
</comment>
<organism evidence="3 4">
    <name type="scientific">Alkalihalobacterium chitinilyticum</name>
    <dbReference type="NCBI Taxonomy" id="2980103"/>
    <lineage>
        <taxon>Bacteria</taxon>
        <taxon>Bacillati</taxon>
        <taxon>Bacillota</taxon>
        <taxon>Bacilli</taxon>
        <taxon>Bacillales</taxon>
        <taxon>Bacillaceae</taxon>
        <taxon>Alkalihalobacterium</taxon>
    </lineage>
</organism>
<dbReference type="SUPFAM" id="SSF47413">
    <property type="entry name" value="lambda repressor-like DNA-binding domains"/>
    <property type="match status" value="1"/>
</dbReference>
<evidence type="ECO:0000313" key="3">
    <source>
        <dbReference type="EMBL" id="MDE5414126.1"/>
    </source>
</evidence>
<dbReference type="RefSeq" id="WP_275118739.1">
    <property type="nucleotide sequence ID" value="NZ_JAOTPO010000007.1"/>
</dbReference>
<keyword evidence="1" id="KW-0238">DNA-binding</keyword>
<proteinExistence type="predicted"/>
<dbReference type="Proteomes" id="UP001148125">
    <property type="component" value="Unassembled WGS sequence"/>
</dbReference>